<accession>A0A218ML09</accession>
<dbReference type="InterPro" id="IPR056209">
    <property type="entry name" value="SU10_adaptor"/>
</dbReference>
<proteinExistence type="predicted"/>
<dbReference type="EMBL" id="KY052810">
    <property type="protein sequence ID" value="ASE99971.1"/>
    <property type="molecule type" value="Genomic_DNA"/>
</dbReference>
<sequence length="235" mass="26112">MAGISYSGLVTQIRSYTEVDSNVLTADQLENIILNAQYRIMRDVPIDADRKQQSGNLVTGQESINAPGGSLFIRGIQVYDSTSATTGANTYLEKKDVTYLQEYVSSTESTKRGKPKYYASFGGATGDGDTNSGRIYLSPTPDSTYKFRVHYNKMPATLASDNTTNYISLNFPNGLLYCCLAETYGFLKGPADMLTLYEKKYKEEVQKFASEQIGRRRRDDYTDGAVRIPINSVNP</sequence>
<organism evidence="1">
    <name type="scientific">uncultured virus</name>
    <dbReference type="NCBI Taxonomy" id="340016"/>
    <lineage>
        <taxon>Viruses</taxon>
        <taxon>environmental samples</taxon>
    </lineage>
</organism>
<evidence type="ECO:0008006" key="2">
    <source>
        <dbReference type="Google" id="ProtNLM"/>
    </source>
</evidence>
<protein>
    <recommendedName>
        <fullName evidence="2">Tail tubular protein</fullName>
    </recommendedName>
</protein>
<evidence type="ECO:0000313" key="1">
    <source>
        <dbReference type="EMBL" id="ASE99971.1"/>
    </source>
</evidence>
<name>A0A218ML09_9VIRU</name>
<reference evidence="1" key="2">
    <citation type="journal article" date="2017" name="Nat. Commun.">
        <title>Single-virus genomics reveals hidden cosmopolitan and abundant viruses.</title>
        <authorList>
            <person name="Martinez-Hernandez F."/>
            <person name="Fornas O."/>
            <person name="Lluesma Gomez M."/>
            <person name="Bolduc B."/>
            <person name="de la Cruz Pena M.J."/>
            <person name="Martinez J.M."/>
            <person name="Anton J."/>
            <person name="Gasol J.M."/>
            <person name="Rosselli R."/>
            <person name="Rodriguez-Valera F."/>
            <person name="Sullivan M.B."/>
            <person name="Acinas S.G."/>
            <person name="Martinez-Garcia M."/>
        </authorList>
    </citation>
    <scope>NUCLEOTIDE SEQUENCE</scope>
</reference>
<dbReference type="Pfam" id="PF24175">
    <property type="entry name" value="SU10_adaptor"/>
    <property type="match status" value="1"/>
</dbReference>
<reference evidence="1" key="1">
    <citation type="submission" date="2016-10" db="EMBL/GenBank/DDBJ databases">
        <authorList>
            <person name="Varghese N."/>
        </authorList>
    </citation>
    <scope>NUCLEOTIDE SEQUENCE</scope>
</reference>